<feature type="region of interest" description="Disordered" evidence="1">
    <location>
        <begin position="28"/>
        <end position="57"/>
    </location>
</feature>
<organism evidence="4">
    <name type="scientific">Thermohahella caldifontis</name>
    <dbReference type="NCBI Taxonomy" id="3142973"/>
    <lineage>
        <taxon>Bacteria</taxon>
        <taxon>Pseudomonadati</taxon>
        <taxon>Pseudomonadota</taxon>
        <taxon>Gammaproteobacteria</taxon>
        <taxon>Oceanospirillales</taxon>
        <taxon>Hahellaceae</taxon>
        <taxon>Thermohahella</taxon>
    </lineage>
</organism>
<feature type="chain" id="PRO_5044187645" evidence="2">
    <location>
        <begin position="24"/>
        <end position="202"/>
    </location>
</feature>
<dbReference type="InterPro" id="IPR014044">
    <property type="entry name" value="CAP_dom"/>
</dbReference>
<proteinExistence type="predicted"/>
<dbReference type="SUPFAM" id="SSF55797">
    <property type="entry name" value="PR-1-like"/>
    <property type="match status" value="1"/>
</dbReference>
<dbReference type="Pfam" id="PF00188">
    <property type="entry name" value="CAP"/>
    <property type="match status" value="1"/>
</dbReference>
<evidence type="ECO:0000259" key="3">
    <source>
        <dbReference type="Pfam" id="PF00188"/>
    </source>
</evidence>
<dbReference type="PANTHER" id="PTHR31157">
    <property type="entry name" value="SCP DOMAIN-CONTAINING PROTEIN"/>
    <property type="match status" value="1"/>
</dbReference>
<dbReference type="KEGG" id="tcd:AAIA72_11530"/>
<dbReference type="InterPro" id="IPR035940">
    <property type="entry name" value="CAP_sf"/>
</dbReference>
<dbReference type="Gene3D" id="3.40.33.10">
    <property type="entry name" value="CAP"/>
    <property type="match status" value="1"/>
</dbReference>
<evidence type="ECO:0000256" key="1">
    <source>
        <dbReference type="SAM" id="MobiDB-lite"/>
    </source>
</evidence>
<evidence type="ECO:0000313" key="4">
    <source>
        <dbReference type="EMBL" id="XDT71434.1"/>
    </source>
</evidence>
<feature type="domain" description="SCP" evidence="3">
    <location>
        <begin position="66"/>
        <end position="194"/>
    </location>
</feature>
<gene>
    <name evidence="4" type="ORF">AAIA72_11530</name>
</gene>
<dbReference type="EMBL" id="CP154858">
    <property type="protein sequence ID" value="XDT71434.1"/>
    <property type="molecule type" value="Genomic_DNA"/>
</dbReference>
<dbReference type="PANTHER" id="PTHR31157:SF1">
    <property type="entry name" value="SCP DOMAIN-CONTAINING PROTEIN"/>
    <property type="match status" value="1"/>
</dbReference>
<dbReference type="PROSITE" id="PS51257">
    <property type="entry name" value="PROKAR_LIPOPROTEIN"/>
    <property type="match status" value="1"/>
</dbReference>
<dbReference type="RefSeq" id="WP_369600470.1">
    <property type="nucleotide sequence ID" value="NZ_CP154858.1"/>
</dbReference>
<name>A0AB39UTS0_9GAMM</name>
<sequence>MFRMSALTLLVLMLAGCDLPAVSGNSATDAGQTGEVTGGPASGQETGETGSSQPVCEPTEAEQAMLDAVNAARAQARVCGDDAFTATQSLTFNCALRDAARAHSRDMRDHNFFSHTGSDGLRVSDRVSAQGYDWRSVGENIAAGYPDLQAVMRGWLDSPGHCANIMSPAYTEMGSAFEPGNDFSDYGTYWTQVFAAPGQSGR</sequence>
<keyword evidence="2" id="KW-0732">Signal</keyword>
<evidence type="ECO:0000256" key="2">
    <source>
        <dbReference type="SAM" id="SignalP"/>
    </source>
</evidence>
<dbReference type="CDD" id="cd05379">
    <property type="entry name" value="CAP_bacterial"/>
    <property type="match status" value="1"/>
</dbReference>
<accession>A0AB39UTS0</accession>
<reference evidence="4" key="1">
    <citation type="submission" date="2024-05" db="EMBL/GenBank/DDBJ databases">
        <title>Genome sequencing of novel strain.</title>
        <authorList>
            <person name="Ganbat D."/>
            <person name="Ganbat S."/>
            <person name="Lee S.-J."/>
        </authorList>
    </citation>
    <scope>NUCLEOTIDE SEQUENCE</scope>
    <source>
        <strain evidence="4">SMD15-11</strain>
    </source>
</reference>
<feature type="signal peptide" evidence="2">
    <location>
        <begin position="1"/>
        <end position="23"/>
    </location>
</feature>
<dbReference type="AlphaFoldDB" id="A0AB39UTS0"/>
<feature type="compositionally biased region" description="Polar residues" evidence="1">
    <location>
        <begin position="43"/>
        <end position="54"/>
    </location>
</feature>
<protein>
    <submittedName>
        <fullName evidence="4">CAP domain-containing protein</fullName>
    </submittedName>
</protein>